<sequence length="565" mass="64699">MHRASKTAENAHLLTREFSGGSQYEQRTKRTAQQEWSVSPPLTPLSPPLDFAFSWASHSCLGCWTCRARKVKCEESRPVCKNCTERSLGCDYAPRLKPQRRRRVRSESGTEASPSQHPSSTHPSGCSPTYTSTIEPSLFGSEWSHELPNGLSIHDWPIPLTPTDCQALQHYAEDFIPRMVLRTPRWSSYSFVLLLCSKHALLAHLVLAFSVRDMAKKDDGALHIMAIEHYRIALAMFIDYLGSSERLLWLTFPALWLFIHYEQQYGDDPRALQRHLEGVRDVVASHGPALFSGSSGAFVPMNMGDEERPRQIVSRLALWVIYHDASASTFGFGGSLIRLLNEKYPESIGQIRENSKSMIEAAWGESYPVREQLWDLQLSPLEGLYHECHLLRYELSTVEGGNEDFNLRKLMEVGRELKRLEKEYFPLLHASLLYNDERSTIQSNNYIGPAMYYALVITFERKVWKTRPSIAISKTLQACASLYEREGVGYLWRIAWPMFVAGLETDDLVYQTWIIERFTSMQNLGENLRRAKVVLEKVCLEQRRTGLQVDYLSRIKSGEYQGFVI</sequence>
<dbReference type="Gene3D" id="4.10.240.10">
    <property type="entry name" value="Zn(2)-C6 fungal-type DNA-binding domain"/>
    <property type="match status" value="1"/>
</dbReference>
<comment type="subcellular location">
    <subcellularLocation>
        <location evidence="1">Nucleus</location>
    </subcellularLocation>
</comment>
<accession>A0A1L7WKV2</accession>
<feature type="compositionally biased region" description="Polar residues" evidence="3">
    <location>
        <begin position="20"/>
        <end position="36"/>
    </location>
</feature>
<dbReference type="OrthoDB" id="648861at2759"/>
<dbReference type="PROSITE" id="PS00463">
    <property type="entry name" value="ZN2_CY6_FUNGAL_1"/>
    <property type="match status" value="1"/>
</dbReference>
<dbReference type="GO" id="GO:0008270">
    <property type="term" value="F:zinc ion binding"/>
    <property type="evidence" value="ECO:0007669"/>
    <property type="project" value="InterPro"/>
</dbReference>
<dbReference type="AlphaFoldDB" id="A0A1L7WKV2"/>
<evidence type="ECO:0000256" key="3">
    <source>
        <dbReference type="SAM" id="MobiDB-lite"/>
    </source>
</evidence>
<dbReference type="Proteomes" id="UP000184330">
    <property type="component" value="Unassembled WGS sequence"/>
</dbReference>
<dbReference type="InterPro" id="IPR001138">
    <property type="entry name" value="Zn2Cys6_DnaBD"/>
</dbReference>
<dbReference type="Pfam" id="PF11951">
    <property type="entry name" value="Fungal_trans_2"/>
    <property type="match status" value="1"/>
</dbReference>
<reference evidence="5 6" key="1">
    <citation type="submission" date="2016-03" db="EMBL/GenBank/DDBJ databases">
        <authorList>
            <person name="Ploux O."/>
        </authorList>
    </citation>
    <scope>NUCLEOTIDE SEQUENCE [LARGE SCALE GENOMIC DNA]</scope>
    <source>
        <strain evidence="5 6">UAMH 11012</strain>
    </source>
</reference>
<dbReference type="GO" id="GO:0000981">
    <property type="term" value="F:DNA-binding transcription factor activity, RNA polymerase II-specific"/>
    <property type="evidence" value="ECO:0007669"/>
    <property type="project" value="InterPro"/>
</dbReference>
<organism evidence="5 6">
    <name type="scientific">Phialocephala subalpina</name>
    <dbReference type="NCBI Taxonomy" id="576137"/>
    <lineage>
        <taxon>Eukaryota</taxon>
        <taxon>Fungi</taxon>
        <taxon>Dikarya</taxon>
        <taxon>Ascomycota</taxon>
        <taxon>Pezizomycotina</taxon>
        <taxon>Leotiomycetes</taxon>
        <taxon>Helotiales</taxon>
        <taxon>Mollisiaceae</taxon>
        <taxon>Phialocephala</taxon>
        <taxon>Phialocephala fortinii species complex</taxon>
    </lineage>
</organism>
<evidence type="ECO:0000259" key="4">
    <source>
        <dbReference type="PROSITE" id="PS50048"/>
    </source>
</evidence>
<dbReference type="CDD" id="cd00067">
    <property type="entry name" value="GAL4"/>
    <property type="match status" value="1"/>
</dbReference>
<evidence type="ECO:0000313" key="5">
    <source>
        <dbReference type="EMBL" id="CZR53397.1"/>
    </source>
</evidence>
<dbReference type="InterPro" id="IPR021858">
    <property type="entry name" value="Fun_TF"/>
</dbReference>
<name>A0A1L7WKV2_9HELO</name>
<dbReference type="InterPro" id="IPR036864">
    <property type="entry name" value="Zn2-C6_fun-type_DNA-bd_sf"/>
</dbReference>
<dbReference type="SMART" id="SM00066">
    <property type="entry name" value="GAL4"/>
    <property type="match status" value="1"/>
</dbReference>
<keyword evidence="6" id="KW-1185">Reference proteome</keyword>
<proteinExistence type="predicted"/>
<dbReference type="STRING" id="576137.A0A1L7WKV2"/>
<dbReference type="PANTHER" id="PTHR37534">
    <property type="entry name" value="TRANSCRIPTIONAL ACTIVATOR PROTEIN UGA3"/>
    <property type="match status" value="1"/>
</dbReference>
<feature type="compositionally biased region" description="Low complexity" evidence="3">
    <location>
        <begin position="113"/>
        <end position="124"/>
    </location>
</feature>
<dbReference type="SUPFAM" id="SSF57701">
    <property type="entry name" value="Zn2/Cys6 DNA-binding domain"/>
    <property type="match status" value="1"/>
</dbReference>
<dbReference type="EMBL" id="FJOG01000003">
    <property type="protein sequence ID" value="CZR53397.1"/>
    <property type="molecule type" value="Genomic_DNA"/>
</dbReference>
<gene>
    <name evidence="5" type="ORF">PAC_03275</name>
</gene>
<dbReference type="Pfam" id="PF00172">
    <property type="entry name" value="Zn_clus"/>
    <property type="match status" value="1"/>
</dbReference>
<protein>
    <recommendedName>
        <fullName evidence="4">Zn(2)-C6 fungal-type domain-containing protein</fullName>
    </recommendedName>
</protein>
<dbReference type="GO" id="GO:0005634">
    <property type="term" value="C:nucleus"/>
    <property type="evidence" value="ECO:0007669"/>
    <property type="project" value="UniProtKB-SubCell"/>
</dbReference>
<evidence type="ECO:0000313" key="6">
    <source>
        <dbReference type="Proteomes" id="UP000184330"/>
    </source>
</evidence>
<dbReference type="PANTHER" id="PTHR37534:SF46">
    <property type="entry name" value="ZN(II)2CYS6 TRANSCRIPTION FACTOR (EUROFUNG)"/>
    <property type="match status" value="1"/>
</dbReference>
<feature type="domain" description="Zn(2)-C6 fungal-type" evidence="4">
    <location>
        <begin position="62"/>
        <end position="92"/>
    </location>
</feature>
<evidence type="ECO:0000256" key="1">
    <source>
        <dbReference type="ARBA" id="ARBA00004123"/>
    </source>
</evidence>
<evidence type="ECO:0000256" key="2">
    <source>
        <dbReference type="ARBA" id="ARBA00023242"/>
    </source>
</evidence>
<feature type="region of interest" description="Disordered" evidence="3">
    <location>
        <begin position="1"/>
        <end position="39"/>
    </location>
</feature>
<keyword evidence="2" id="KW-0539">Nucleus</keyword>
<feature type="region of interest" description="Disordered" evidence="3">
    <location>
        <begin position="98"/>
        <end position="128"/>
    </location>
</feature>
<dbReference type="PROSITE" id="PS50048">
    <property type="entry name" value="ZN2_CY6_FUNGAL_2"/>
    <property type="match status" value="1"/>
</dbReference>